<dbReference type="InterPro" id="IPR029031">
    <property type="entry name" value="Gingipain_N_sf"/>
</dbReference>
<evidence type="ECO:0000313" key="3">
    <source>
        <dbReference type="EMBL" id="OYD14763.1"/>
    </source>
</evidence>
<proteinExistence type="predicted"/>
<organism evidence="3 4">
    <name type="scientific">candidate division WOR-3 bacterium JGI_Cruoil_03_44_89</name>
    <dbReference type="NCBI Taxonomy" id="1973748"/>
    <lineage>
        <taxon>Bacteria</taxon>
        <taxon>Bacteria division WOR-3</taxon>
    </lineage>
</organism>
<feature type="domain" description="Gingipain" evidence="2">
    <location>
        <begin position="26"/>
        <end position="346"/>
    </location>
</feature>
<dbReference type="Gene3D" id="2.60.40.10">
    <property type="entry name" value="Immunoglobulins"/>
    <property type="match status" value="1"/>
</dbReference>
<comment type="caution">
    <text evidence="3">The sequence shown here is derived from an EMBL/GenBank/DDBJ whole genome shotgun (WGS) entry which is preliminary data.</text>
</comment>
<evidence type="ECO:0000313" key="4">
    <source>
        <dbReference type="Proteomes" id="UP000215215"/>
    </source>
</evidence>
<keyword evidence="1" id="KW-0732">Signal</keyword>
<dbReference type="Gene3D" id="3.40.50.1460">
    <property type="match status" value="1"/>
</dbReference>
<feature type="non-terminal residue" evidence="3">
    <location>
        <position position="721"/>
    </location>
</feature>
<dbReference type="InterPro" id="IPR013783">
    <property type="entry name" value="Ig-like_fold"/>
</dbReference>
<evidence type="ECO:0000256" key="1">
    <source>
        <dbReference type="ARBA" id="ARBA00022729"/>
    </source>
</evidence>
<dbReference type="InterPro" id="IPR001769">
    <property type="entry name" value="Gingipain"/>
</dbReference>
<reference evidence="3 4" key="1">
    <citation type="submission" date="2017-07" db="EMBL/GenBank/DDBJ databases">
        <title>Recovery of genomes from metagenomes via a dereplication, aggregation, and scoring strategy.</title>
        <authorList>
            <person name="Sieber C.M."/>
            <person name="Probst A.J."/>
            <person name="Sharrar A."/>
            <person name="Thomas B.C."/>
            <person name="Hess M."/>
            <person name="Tringe S.G."/>
            <person name="Banfield J.F."/>
        </authorList>
    </citation>
    <scope>NUCLEOTIDE SEQUENCE [LARGE SCALE GENOMIC DNA]</scope>
    <source>
        <strain evidence="3">JGI_Cruoil_03_44_89</strain>
    </source>
</reference>
<dbReference type="Proteomes" id="UP000215215">
    <property type="component" value="Unassembled WGS sequence"/>
</dbReference>
<dbReference type="AlphaFoldDB" id="A0A235BQK7"/>
<dbReference type="GO" id="GO:0008234">
    <property type="term" value="F:cysteine-type peptidase activity"/>
    <property type="evidence" value="ECO:0007669"/>
    <property type="project" value="InterPro"/>
</dbReference>
<gene>
    <name evidence="3" type="ORF">CH333_07245</name>
</gene>
<dbReference type="Pfam" id="PF01364">
    <property type="entry name" value="Peptidase_C25"/>
    <property type="match status" value="1"/>
</dbReference>
<protein>
    <recommendedName>
        <fullName evidence="2">Gingipain domain-containing protein</fullName>
    </recommendedName>
</protein>
<name>A0A235BQK7_UNCW3</name>
<accession>A0A235BQK7</accession>
<sequence length="721" mass="79867">MKKRVEWVILLTLLFSSLCFSEGARYLIITPDSFYEAILPLAEWKTKKGMKTKVAKLSQTGSSASQIRSYIIEAYNYWDPRPEYLLLVGDYNTINMPYHGGTESDNYYTDIEDDLYNEIIPGRFPASNVSQVNTMVSKTLGYERTPYLDDMLWFRRGTVIVREDWDEDDSIYWDDSYFAIDNMLGCRYVVVDTFSWSGGDDEQDVENAITNGRTFVQFRGSTQYDWNYPFDVDPYSTNNGFKLPVVLSATCNTVIGYWPTIGEKFMRAGTATSPKGAVGFAGVTTSGMNWAHIRSAIARGFVNSMFRGSSILGEACEQGRKNVYILYNSSMHYNSFICLGDPELNLWTSTPDTLSVSHPEFINLAVSGVTVNVLNNDGLTPVYNALVCLMMDTTVYKYGYTNEDGNATLAIDPQNLGNMYVTVTSRNYLPYEGVISVLPAGPILTYHSFSITDTLNGNGDGIMNPGEAILLDVSLENMGNGVAESVYATISADTESVTVLDSIGYFGDILPDSSRWDEDGFSFFVSPDCPPGYTFAFLLDVFDKGGNTWQVSMPYFYVETGKLTVDTAVVYDTLPGGNANSRLDPGETVLLDVSVKNAGPSALYGADGILKCHSDFVLMKDSILVYSQILPDSTANSSSHIEFIVSPLTVPGYDIPFELYTVEDGSTYTHCDTISFSLEVGEVGTNIPTGPDEYGYYCYDNTDTLYGFAPTYDWFEIAPPG</sequence>
<dbReference type="EMBL" id="NOZQ01000159">
    <property type="protein sequence ID" value="OYD14763.1"/>
    <property type="molecule type" value="Genomic_DNA"/>
</dbReference>
<dbReference type="InterPro" id="IPR029030">
    <property type="entry name" value="Caspase-like_dom_sf"/>
</dbReference>
<dbReference type="Gene3D" id="3.40.50.10390">
    <property type="entry name" value="Gingipain r, domain 1"/>
    <property type="match status" value="1"/>
</dbReference>
<dbReference type="SUPFAM" id="SSF52129">
    <property type="entry name" value="Caspase-like"/>
    <property type="match status" value="1"/>
</dbReference>
<dbReference type="GO" id="GO:0006508">
    <property type="term" value="P:proteolysis"/>
    <property type="evidence" value="ECO:0007669"/>
    <property type="project" value="InterPro"/>
</dbReference>
<evidence type="ECO:0000259" key="2">
    <source>
        <dbReference type="Pfam" id="PF01364"/>
    </source>
</evidence>